<organism evidence="10 11">
    <name type="scientific">Chlamydomonas eustigma</name>
    <dbReference type="NCBI Taxonomy" id="1157962"/>
    <lineage>
        <taxon>Eukaryota</taxon>
        <taxon>Viridiplantae</taxon>
        <taxon>Chlorophyta</taxon>
        <taxon>core chlorophytes</taxon>
        <taxon>Chlorophyceae</taxon>
        <taxon>CS clade</taxon>
        <taxon>Chlamydomonadales</taxon>
        <taxon>Chlamydomonadaceae</taxon>
        <taxon>Chlamydomonas</taxon>
    </lineage>
</organism>
<dbReference type="GO" id="GO:0070847">
    <property type="term" value="C:core mediator complex"/>
    <property type="evidence" value="ECO:0007669"/>
    <property type="project" value="TreeGrafter"/>
</dbReference>
<keyword evidence="3 7" id="KW-0805">Transcription regulation</keyword>
<dbReference type="Proteomes" id="UP000232323">
    <property type="component" value="Unassembled WGS sequence"/>
</dbReference>
<keyword evidence="11" id="KW-1185">Reference proteome</keyword>
<dbReference type="GO" id="GO:0003712">
    <property type="term" value="F:transcription coregulator activity"/>
    <property type="evidence" value="ECO:0007669"/>
    <property type="project" value="UniProtKB-UniRule"/>
</dbReference>
<evidence type="ECO:0000313" key="10">
    <source>
        <dbReference type="EMBL" id="GAX72686.1"/>
    </source>
</evidence>
<comment type="similarity">
    <text evidence="2 7">Belongs to the Mediator complex subunit 14 family.</text>
</comment>
<evidence type="ECO:0000256" key="4">
    <source>
        <dbReference type="ARBA" id="ARBA00023159"/>
    </source>
</evidence>
<dbReference type="PANTHER" id="PTHR12809:SF2">
    <property type="entry name" value="MEDIATOR OF RNA POLYMERASE II TRANSCRIPTION SUBUNIT 14"/>
    <property type="match status" value="1"/>
</dbReference>
<evidence type="ECO:0000256" key="2">
    <source>
        <dbReference type="ARBA" id="ARBA00007813"/>
    </source>
</evidence>
<feature type="domain" description="Mediator complex subunit MED14 N-terminal" evidence="9">
    <location>
        <begin position="33"/>
        <end position="217"/>
    </location>
</feature>
<evidence type="ECO:0000256" key="6">
    <source>
        <dbReference type="ARBA" id="ARBA00023242"/>
    </source>
</evidence>
<dbReference type="InterPro" id="IPR013947">
    <property type="entry name" value="Mediator_Med14"/>
</dbReference>
<sequence length="1762" mass="191394">MSQINSQTTQATVMATVPLHIEPLQGAQSLVGIKSILDRVLERIHGEFDVLLQHGPSLNDSDRKRNLLLHLHATRQQLMRLLALVQWSPKAKALTECVDQDKVLDQAAGHARLIHAAVDDMCAAHLERLGRFNPMSDVQTALEVLSTGNYRDLPSSIEKLRPEGPIPLSAKRVRLRRITHIIYSQLMKTQLPDRVQVVEVLDGYVILRAPGLYEAKVHRYSSYEAKMTLSPLLEVPDAPSIRGKLKTELPLKHVTDTDVAAQVGHPPASAADNNHDEEEDGVTSGPKPQRWLWVLISFELLPNSLRRKPLGNAQVTHLLENLNMRMSLAADAAAYEKLRRNSYRSATPAAVSVAEDAMDADERVDTAAPSSSAMAAGLSESHALSGHSSRSRSLASSAPATGTSSMMAGAAGCTGQFKANVESMRLHAADESTMPVLVAHSLLSDISMRLLLDAIRAAAEGLLAERWSGDHLEIQPAVTLMPGIRLMYWRQATPLTILLTPDSIPAVVASTVNLGNTQSRYSSQLLSSSLTGGGLHHLEIGIDQSGSPIVTHLPQLQHVNLKHGDKWSGALTSATMHEVQQMGAVSEASQSEPVVVQAPELSLNSAAVNVDELLLLASAHVACLELSILRAGIQACLQKGATASAPLFTLRIAALPLPWIRRQVGDMVRETLTEAAVKAGHSPAAADVGGGFEGAVSTHPHLVDFASASSRGPPPLHPHHFIVECPVLEVHVEDMLLMKVSKNLITGRILLHAGTAVSSDFHISSHQATFKMEEEINKLAADAYREASTLPPSSASSSASITPDSLAEVGAAKAVRVISLYLARIFLEQYRRVGLIRFISMARRLQLHSQGVGKAMMADQIKHFPWLNPSRSSLDWASVPILLPPSYPPLPARHTEPLNHHASTPTGEARGLYWLLSTEHPSGSFSTGTRPSYYLIILSCTLQGEPLQVLKVVSVPPAIYMTSPPGRLPHVSEIEGVKSEHTSFEDQDEDVRNRRGSVLCASELVLGSGDSLASLQELQMQPMSSSLIQHPTTLSGHDWTPVMTSPSPGLPSEPAAGSTIPLSALPLSYPHGQPEGDSSTFIKNGFEGEVKSVIAWCKSHMQWETMLCQFQSLGVRFVESMSGASPNTVVLESLLGDVPLPHVISRACLHSTEDEGAGSTLATSSLSIHFVHVRLDTHSISQQSSFSSVTSTSGSEAHGFIATISGRFLADSSSSSSLITRRGAVGEDQWRSLGSEQTVPCHAHSSGRTWQAELRGAMHCMCTTANMVLAGRDSCLSSSLPPLQLVYSFHHGHSVLDLLQDLASILRMQEMLSELERMGKVSRVLRVVNHGMETIPWSKDAPTLPRTQEDFMDSDVDGSVSLRRVHVAANGLDSFRDTIIKAEEVNVKLEESPCNMLSRKRGREDSWPHENGNGENHHPHHPVVSTEKVKPMLNDTSLEVNMSREKAFSKEPYPHTLFWMWPKNGSVELLHYGYFSAVLQYKPPDDIPTSEHTPLVSSASRALHLFFHWRPATQPKILVPFQEGEAGVSTSSASSCCAVSCCIRATFSANMEACNGLDQQMSALPEVVLSSYQDMADMGEFGLMMDALVITVSPMSQLVASAAKTTQSSSHSSSGYLPQPVLLQSHPPFQHRMLISLPCADSSSPSHSAYITVDLFCTATGQSWLKLCEANCLDNVEGQDYLLRAKREEAGLRAVRKVLAGYPQEYLTLGRARSYETDMSAPLTREWGISSTANRGLWVLVHTQRLQEVLQSVKEVISCLQG</sequence>
<dbReference type="STRING" id="1157962.A0A250WPR2"/>
<accession>A0A250WPR2</accession>
<keyword evidence="4 7" id="KW-0010">Activator</keyword>
<name>A0A250WPR2_9CHLO</name>
<protein>
    <recommendedName>
        <fullName evidence="7">Mediator of RNA polymerase II transcription subunit 14</fullName>
    </recommendedName>
    <alternativeName>
        <fullName evidence="7">Mediator complex subunit 14</fullName>
    </alternativeName>
</protein>
<dbReference type="GO" id="GO:0016592">
    <property type="term" value="C:mediator complex"/>
    <property type="evidence" value="ECO:0007669"/>
    <property type="project" value="UniProtKB-UniRule"/>
</dbReference>
<feature type="region of interest" description="Disordered" evidence="8">
    <location>
        <begin position="1396"/>
        <end position="1423"/>
    </location>
</feature>
<proteinExistence type="inferred from homology"/>
<comment type="caution">
    <text evidence="10">The sequence shown here is derived from an EMBL/GenBank/DDBJ whole genome shotgun (WGS) entry which is preliminary data.</text>
</comment>
<dbReference type="PANTHER" id="PTHR12809">
    <property type="entry name" value="MEDIATOR COMPLEX SUBUNIT"/>
    <property type="match status" value="1"/>
</dbReference>
<reference evidence="10 11" key="1">
    <citation type="submission" date="2017-08" db="EMBL/GenBank/DDBJ databases">
        <title>Acidophilic green algal genome provides insights into adaptation to an acidic environment.</title>
        <authorList>
            <person name="Hirooka S."/>
            <person name="Hirose Y."/>
            <person name="Kanesaki Y."/>
            <person name="Higuchi S."/>
            <person name="Fujiwara T."/>
            <person name="Onuma R."/>
            <person name="Era A."/>
            <person name="Ohbayashi R."/>
            <person name="Uzuka A."/>
            <person name="Nozaki H."/>
            <person name="Yoshikawa H."/>
            <person name="Miyagishima S.Y."/>
        </authorList>
    </citation>
    <scope>NUCLEOTIDE SEQUENCE [LARGE SCALE GENOMIC DNA]</scope>
    <source>
        <strain evidence="10 11">NIES-2499</strain>
    </source>
</reference>
<feature type="compositionally biased region" description="Low complexity" evidence="8">
    <location>
        <begin position="377"/>
        <end position="398"/>
    </location>
</feature>
<comment type="subunit">
    <text evidence="7">Component of the Mediator complex.</text>
</comment>
<comment type="subcellular location">
    <subcellularLocation>
        <location evidence="1 7">Nucleus</location>
    </subcellularLocation>
</comment>
<evidence type="ECO:0000256" key="1">
    <source>
        <dbReference type="ARBA" id="ARBA00004123"/>
    </source>
</evidence>
<comment type="function">
    <text evidence="7">Component of the Mediator complex, a coactivator involved in the regulated transcription of nearly all RNA polymerase II-dependent genes. Mediator functions as a bridge to convey information from gene-specific regulatory proteins to the basal RNA polymerase II transcription machinery. Mediator is recruited to promoters by direct interactions with regulatory proteins and serves as a scaffold for the assembly of a functional preinitiation complex with RNA polymerase II and the general transcription factors.</text>
</comment>
<evidence type="ECO:0000256" key="8">
    <source>
        <dbReference type="SAM" id="MobiDB-lite"/>
    </source>
</evidence>
<evidence type="ECO:0000256" key="5">
    <source>
        <dbReference type="ARBA" id="ARBA00023163"/>
    </source>
</evidence>
<dbReference type="Pfam" id="PF08638">
    <property type="entry name" value="Med14"/>
    <property type="match status" value="1"/>
</dbReference>
<evidence type="ECO:0000256" key="3">
    <source>
        <dbReference type="ARBA" id="ARBA00023015"/>
    </source>
</evidence>
<evidence type="ECO:0000313" key="11">
    <source>
        <dbReference type="Proteomes" id="UP000232323"/>
    </source>
</evidence>
<gene>
    <name evidence="10" type="ORF">CEUSTIGMA_g142.t1</name>
</gene>
<feature type="region of interest" description="Disordered" evidence="8">
    <location>
        <begin position="263"/>
        <end position="286"/>
    </location>
</feature>
<dbReference type="GO" id="GO:0006357">
    <property type="term" value="P:regulation of transcription by RNA polymerase II"/>
    <property type="evidence" value="ECO:0007669"/>
    <property type="project" value="InterPro"/>
</dbReference>
<evidence type="ECO:0000259" key="9">
    <source>
        <dbReference type="Pfam" id="PF08638"/>
    </source>
</evidence>
<feature type="region of interest" description="Disordered" evidence="8">
    <location>
        <begin position="361"/>
        <end position="401"/>
    </location>
</feature>
<keyword evidence="6 7" id="KW-0539">Nucleus</keyword>
<dbReference type="InterPro" id="IPR055122">
    <property type="entry name" value="Med14_N"/>
</dbReference>
<evidence type="ECO:0000256" key="7">
    <source>
        <dbReference type="RuleBase" id="RU365082"/>
    </source>
</evidence>
<keyword evidence="5 7" id="KW-0804">Transcription</keyword>
<dbReference type="OrthoDB" id="536354at2759"/>
<dbReference type="EMBL" id="BEGY01000001">
    <property type="protein sequence ID" value="GAX72686.1"/>
    <property type="molecule type" value="Genomic_DNA"/>
</dbReference>